<dbReference type="InterPro" id="IPR011162">
    <property type="entry name" value="MHC_I/II-like_Ag-recog"/>
</dbReference>
<name>V9QMZ5_ANDDA</name>
<evidence type="ECO:0000313" key="13">
    <source>
        <dbReference type="EMBL" id="AHC31354.1"/>
    </source>
</evidence>
<evidence type="ECO:0000256" key="3">
    <source>
        <dbReference type="ARBA" id="ARBA00022859"/>
    </source>
</evidence>
<dbReference type="SMART" id="SM00921">
    <property type="entry name" value="MHC_II_beta"/>
    <property type="match status" value="1"/>
</dbReference>
<dbReference type="InterPro" id="IPR050160">
    <property type="entry name" value="MHC/Immunoglobulin"/>
</dbReference>
<dbReference type="InterPro" id="IPR003597">
    <property type="entry name" value="Ig_C1-set"/>
</dbReference>
<dbReference type="InterPro" id="IPR014745">
    <property type="entry name" value="MHC_II_a/b_N"/>
</dbReference>
<keyword evidence="6 10" id="KW-0472">Membrane</keyword>
<accession>V9QMZ5</accession>
<dbReference type="Gene3D" id="3.10.320.10">
    <property type="entry name" value="Class II Histocompatibility Antigen, M Beta Chain, Chain B, domain 1"/>
    <property type="match status" value="1"/>
</dbReference>
<reference evidence="13" key="1">
    <citation type="submission" date="2013-09" db="EMBL/GenBank/DDBJ databases">
        <title>Identification and expression analysis of two major histocompatibility complex class II genes from Chinese giant salamander (Andrias davidianus).</title>
        <authorList>
            <person name="Fan Y."/>
            <person name="Liu W."/>
            <person name="Zeng L."/>
        </authorList>
    </citation>
    <scope>NUCLEOTIDE SEQUENCE</scope>
    <source>
        <tissue evidence="13">Spleen</tissue>
    </source>
</reference>
<keyword evidence="9" id="KW-0491">MHC II</keyword>
<sequence>MSVPWVPGSWWIGALLVTLAGLGTQITHCRDTPADFVTQAKSECHFLDGTERVRFLERYSYNQEELVYFDSDVGRYVPKTELGKPAADQWNNNPAILEQKRANVERYCKYNYQVAEQGAMVHRRVKPTVKVSLMKAEDVQHPHMLICTVYGFYPSTITVRWFKNGQEDPGVVSSALLQNGDWTSQILVMLETSIQHRDTFVCQVEHVSLPEPISVEWKLEASESARSKMLTGIVGFVLGGIFIIVGVVIYMKNKKARPQFGNHLPEESDLMN</sequence>
<keyword evidence="2 10" id="KW-0812">Transmembrane</keyword>
<evidence type="ECO:0000256" key="7">
    <source>
        <dbReference type="ARBA" id="ARBA00023157"/>
    </source>
</evidence>
<dbReference type="EMBL" id="KF723002">
    <property type="protein sequence ID" value="AHC31354.1"/>
    <property type="molecule type" value="mRNA"/>
</dbReference>
<evidence type="ECO:0000259" key="12">
    <source>
        <dbReference type="PROSITE" id="PS50835"/>
    </source>
</evidence>
<feature type="domain" description="Ig-like" evidence="12">
    <location>
        <begin position="127"/>
        <end position="214"/>
    </location>
</feature>
<dbReference type="InterPro" id="IPR000353">
    <property type="entry name" value="MHC_II_b_N"/>
</dbReference>
<keyword evidence="11" id="KW-0732">Signal</keyword>
<evidence type="ECO:0000256" key="6">
    <source>
        <dbReference type="ARBA" id="ARBA00023136"/>
    </source>
</evidence>
<evidence type="ECO:0000256" key="10">
    <source>
        <dbReference type="SAM" id="Phobius"/>
    </source>
</evidence>
<dbReference type="Pfam" id="PF07654">
    <property type="entry name" value="C1-set"/>
    <property type="match status" value="1"/>
</dbReference>
<dbReference type="InterPro" id="IPR036179">
    <property type="entry name" value="Ig-like_dom_sf"/>
</dbReference>
<dbReference type="PANTHER" id="PTHR19944:SF99">
    <property type="entry name" value="HLA CLASS II HISTOCOMPATIBILITY ANTIGEN, DRB1 BETA CHAIN"/>
    <property type="match status" value="1"/>
</dbReference>
<proteinExistence type="evidence at transcript level"/>
<dbReference type="SUPFAM" id="SSF54452">
    <property type="entry name" value="MHC antigen-recognition domain"/>
    <property type="match status" value="1"/>
</dbReference>
<dbReference type="Pfam" id="PF00969">
    <property type="entry name" value="MHC_II_beta"/>
    <property type="match status" value="1"/>
</dbReference>
<dbReference type="SMART" id="SM00407">
    <property type="entry name" value="IGc1"/>
    <property type="match status" value="1"/>
</dbReference>
<dbReference type="InterPro" id="IPR003006">
    <property type="entry name" value="Ig/MHC_CS"/>
</dbReference>
<dbReference type="CDD" id="cd05766">
    <property type="entry name" value="IgC1_MHC_II_beta"/>
    <property type="match status" value="1"/>
</dbReference>
<dbReference type="PANTHER" id="PTHR19944">
    <property type="entry name" value="MHC CLASS II-RELATED"/>
    <property type="match status" value="1"/>
</dbReference>
<dbReference type="InterPro" id="IPR007110">
    <property type="entry name" value="Ig-like_dom"/>
</dbReference>
<evidence type="ECO:0000256" key="1">
    <source>
        <dbReference type="ARBA" id="ARBA00004479"/>
    </source>
</evidence>
<dbReference type="PROSITE" id="PS50835">
    <property type="entry name" value="IG_LIKE"/>
    <property type="match status" value="1"/>
</dbReference>
<feature type="transmembrane region" description="Helical" evidence="10">
    <location>
        <begin position="229"/>
        <end position="250"/>
    </location>
</feature>
<dbReference type="PROSITE" id="PS00290">
    <property type="entry name" value="IG_MHC"/>
    <property type="match status" value="1"/>
</dbReference>
<dbReference type="GO" id="GO:0042613">
    <property type="term" value="C:MHC class II protein complex"/>
    <property type="evidence" value="ECO:0007669"/>
    <property type="project" value="UniProtKB-KW"/>
</dbReference>
<keyword evidence="8" id="KW-0325">Glycoprotein</keyword>
<dbReference type="SUPFAM" id="SSF48726">
    <property type="entry name" value="Immunoglobulin"/>
    <property type="match status" value="1"/>
</dbReference>
<evidence type="ECO:0000256" key="8">
    <source>
        <dbReference type="ARBA" id="ARBA00023180"/>
    </source>
</evidence>
<evidence type="ECO:0000256" key="4">
    <source>
        <dbReference type="ARBA" id="ARBA00022989"/>
    </source>
</evidence>
<dbReference type="GO" id="GO:0002504">
    <property type="term" value="P:antigen processing and presentation of peptide or polysaccharide antigen via MHC class II"/>
    <property type="evidence" value="ECO:0007669"/>
    <property type="project" value="UniProtKB-KW"/>
</dbReference>
<dbReference type="InterPro" id="IPR013783">
    <property type="entry name" value="Ig-like_fold"/>
</dbReference>
<organism evidence="13">
    <name type="scientific">Andrias davidianus</name>
    <name type="common">Chinese giant salamander</name>
    <name type="synonym">Sieboldia davidiana</name>
    <dbReference type="NCBI Taxonomy" id="141262"/>
    <lineage>
        <taxon>Eukaryota</taxon>
        <taxon>Metazoa</taxon>
        <taxon>Chordata</taxon>
        <taxon>Craniata</taxon>
        <taxon>Vertebrata</taxon>
        <taxon>Euteleostomi</taxon>
        <taxon>Amphibia</taxon>
        <taxon>Batrachia</taxon>
        <taxon>Caudata</taxon>
        <taxon>Cryptobranchoidea</taxon>
        <taxon>Cryptobranchidae</taxon>
        <taxon>Andrias</taxon>
    </lineage>
</organism>
<keyword evidence="5" id="KW-1064">Adaptive immunity</keyword>
<dbReference type="GO" id="GO:0002250">
    <property type="term" value="P:adaptive immune response"/>
    <property type="evidence" value="ECO:0007669"/>
    <property type="project" value="UniProtKB-KW"/>
</dbReference>
<comment type="subcellular location">
    <subcellularLocation>
        <location evidence="1">Membrane</location>
        <topology evidence="1">Single-pass type I membrane protein</topology>
    </subcellularLocation>
</comment>
<keyword evidence="3" id="KW-0391">Immunity</keyword>
<evidence type="ECO:0000256" key="9">
    <source>
        <dbReference type="ARBA" id="ARBA00023182"/>
    </source>
</evidence>
<protein>
    <submittedName>
        <fullName evidence="13">MHC class II antigen beta chain 2</fullName>
    </submittedName>
</protein>
<evidence type="ECO:0000256" key="2">
    <source>
        <dbReference type="ARBA" id="ARBA00022692"/>
    </source>
</evidence>
<dbReference type="Gene3D" id="2.60.40.10">
    <property type="entry name" value="Immunoglobulins"/>
    <property type="match status" value="1"/>
</dbReference>
<keyword evidence="4 10" id="KW-1133">Transmembrane helix</keyword>
<feature type="chain" id="PRO_5004780844" evidence="11">
    <location>
        <begin position="30"/>
        <end position="272"/>
    </location>
</feature>
<dbReference type="AlphaFoldDB" id="V9QMZ5"/>
<evidence type="ECO:0000256" key="11">
    <source>
        <dbReference type="SAM" id="SignalP"/>
    </source>
</evidence>
<keyword evidence="7" id="KW-1015">Disulfide bond</keyword>
<evidence type="ECO:0000256" key="5">
    <source>
        <dbReference type="ARBA" id="ARBA00023130"/>
    </source>
</evidence>
<dbReference type="FunFam" id="3.10.320.10:FF:000001">
    <property type="entry name" value="HLA class II histocompatibility antigen, DRB1-1 beta chain"/>
    <property type="match status" value="1"/>
</dbReference>
<feature type="signal peptide" evidence="11">
    <location>
        <begin position="1"/>
        <end position="29"/>
    </location>
</feature>